<feature type="compositionally biased region" description="Polar residues" evidence="4">
    <location>
        <begin position="528"/>
        <end position="549"/>
    </location>
</feature>
<dbReference type="PROSITE" id="PS51897">
    <property type="entry name" value="ANNEXIN_2"/>
    <property type="match status" value="4"/>
</dbReference>
<evidence type="ECO:0000313" key="6">
    <source>
        <dbReference type="Proteomes" id="UP000053660"/>
    </source>
</evidence>
<reference evidence="5 6" key="1">
    <citation type="submission" date="2014-03" db="EMBL/GenBank/DDBJ databases">
        <title>Draft genome of the hookworm Oesophagostomum dentatum.</title>
        <authorList>
            <person name="Mitreva M."/>
        </authorList>
    </citation>
    <scope>NUCLEOTIDE SEQUENCE [LARGE SCALE GENOMIC DNA]</scope>
    <source>
        <strain evidence="5 6">OD-Hann</strain>
    </source>
</reference>
<evidence type="ECO:0000256" key="1">
    <source>
        <dbReference type="ARBA" id="ARBA00007831"/>
    </source>
</evidence>
<protein>
    <submittedName>
        <fullName evidence="5">Annexin</fullName>
    </submittedName>
</protein>
<dbReference type="GO" id="GO:0005509">
    <property type="term" value="F:calcium ion binding"/>
    <property type="evidence" value="ECO:0007669"/>
    <property type="project" value="InterPro"/>
</dbReference>
<gene>
    <name evidence="5" type="ORF">OESDEN_04418</name>
</gene>
<feature type="region of interest" description="Disordered" evidence="4">
    <location>
        <begin position="346"/>
        <end position="379"/>
    </location>
</feature>
<dbReference type="GO" id="GO:0001786">
    <property type="term" value="F:phosphatidylserine binding"/>
    <property type="evidence" value="ECO:0007669"/>
    <property type="project" value="TreeGrafter"/>
</dbReference>
<dbReference type="PRINTS" id="PR00196">
    <property type="entry name" value="ANNEXIN"/>
</dbReference>
<dbReference type="GO" id="GO:0005634">
    <property type="term" value="C:nucleus"/>
    <property type="evidence" value="ECO:0007669"/>
    <property type="project" value="TreeGrafter"/>
</dbReference>
<dbReference type="InterPro" id="IPR001464">
    <property type="entry name" value="Annexin"/>
</dbReference>
<dbReference type="EMBL" id="KN549901">
    <property type="protein sequence ID" value="KHJ95632.1"/>
    <property type="molecule type" value="Genomic_DNA"/>
</dbReference>
<accession>A0A0B1TIM7</accession>
<dbReference type="InterPro" id="IPR018502">
    <property type="entry name" value="Annexin_repeat"/>
</dbReference>
<dbReference type="Gene3D" id="1.10.220.10">
    <property type="entry name" value="Annexin"/>
    <property type="match status" value="4"/>
</dbReference>
<comment type="similarity">
    <text evidence="1">Belongs to the annexin family.</text>
</comment>
<dbReference type="PANTHER" id="PTHR10502:SF102">
    <property type="entry name" value="ANNEXIN B11"/>
    <property type="match status" value="1"/>
</dbReference>
<dbReference type="GO" id="GO:0012506">
    <property type="term" value="C:vesicle membrane"/>
    <property type="evidence" value="ECO:0007669"/>
    <property type="project" value="TreeGrafter"/>
</dbReference>
<dbReference type="GO" id="GO:0005737">
    <property type="term" value="C:cytoplasm"/>
    <property type="evidence" value="ECO:0007669"/>
    <property type="project" value="TreeGrafter"/>
</dbReference>
<keyword evidence="3" id="KW-0041">Annexin</keyword>
<dbReference type="Pfam" id="PF00191">
    <property type="entry name" value="Annexin"/>
    <property type="match status" value="4"/>
</dbReference>
<feature type="compositionally biased region" description="Low complexity" evidence="4">
    <location>
        <begin position="357"/>
        <end position="369"/>
    </location>
</feature>
<feature type="region of interest" description="Disordered" evidence="4">
    <location>
        <begin position="517"/>
        <end position="549"/>
    </location>
</feature>
<dbReference type="GO" id="GO:0005544">
    <property type="term" value="F:calcium-dependent phospholipid binding"/>
    <property type="evidence" value="ECO:0007669"/>
    <property type="project" value="InterPro"/>
</dbReference>
<sequence length="859" mass="95366">MSLKTFILSGIREVLEDKFGYCPGGKDTLIPPHPSNINQQPQNGVTRIYPALPQEGGYSSSCPYPIQPDMVLPRQHVFTSTTTLPKGQEGVLYFEQKGLWVPGTLGTPSILPVPNFNASEDAKKLRKALNGNNKLGALSFLCAHTNWQRQEISIAFRQEYGEDLITDLISQLNSEYEDMILALMEPSAVYDAKQLHKAIQGLSTKDSMLFECMTYMTSRSDEQFAEIRKRYKELYHRDLRDELSDDKNGSLQSHLASLCAKGRTEHNSDQENYKRAQTISGTEHHHEKVELNSNDKQRIGAGISIISEMHHDGETLSMAEDGRSKVDMLCRAREIETSLLHREGTVGNVLDTERKSSSSCSNEQNQQQQMIGNPEQKRETVETSWNAADQHLKMNTSASAKVMNTGEMQSTTSTGEVRATTEKSASEGGYSHIAVNKIKQLSQIQTDAGTITSSSRYSMQMQTTTNTGGACATTEKSASGNEYRLAVDKSGHLSQLHTGTDTAANAGGYGMQMQTTTSGGEIHTTTEKSASSGGSYQNEMDKSPQLSQLQAGSDITAIAGGHSMQMETKANTGEVQITTEKTTSGDELANRVHTETVKVEDHRTDVNKLTSDGTLHLGKVVTSVEQSLLKKSMSTGDRGRHAEVTKSKNTEIPPCDKEWSSSAEYFSETGSLYSTHQFHVKTQKISDGGERRIVTAHYCIADERRTQPHSHRIMGKISSANESSSETDEKLFNEILASNNFAHLQTMFDEYQKETKQSIENAIDSQFDGYIRDGLLAAVGVVRNRPGYFAKVLHDTMESHDRRDDDLMRLIVSRSEYDMVDIRKQFQDMYKVSLEDMINAKYTGIYKEVLTTLVSGNRL</sequence>
<dbReference type="Proteomes" id="UP000053660">
    <property type="component" value="Unassembled WGS sequence"/>
</dbReference>
<organism evidence="5 6">
    <name type="scientific">Oesophagostomum dentatum</name>
    <name type="common">Nodular worm</name>
    <dbReference type="NCBI Taxonomy" id="61180"/>
    <lineage>
        <taxon>Eukaryota</taxon>
        <taxon>Metazoa</taxon>
        <taxon>Ecdysozoa</taxon>
        <taxon>Nematoda</taxon>
        <taxon>Chromadorea</taxon>
        <taxon>Rhabditida</taxon>
        <taxon>Rhabditina</taxon>
        <taxon>Rhabditomorpha</taxon>
        <taxon>Strongyloidea</taxon>
        <taxon>Strongylidae</taxon>
        <taxon>Oesophagostomum</taxon>
    </lineage>
</organism>
<feature type="compositionally biased region" description="Basic and acidic residues" evidence="4">
    <location>
        <begin position="637"/>
        <end position="655"/>
    </location>
</feature>
<dbReference type="InterPro" id="IPR037104">
    <property type="entry name" value="Annexin_sf"/>
</dbReference>
<evidence type="ECO:0000256" key="4">
    <source>
        <dbReference type="SAM" id="MobiDB-lite"/>
    </source>
</evidence>
<keyword evidence="2" id="KW-0677">Repeat</keyword>
<dbReference type="GO" id="GO:0005886">
    <property type="term" value="C:plasma membrane"/>
    <property type="evidence" value="ECO:0007669"/>
    <property type="project" value="TreeGrafter"/>
</dbReference>
<feature type="region of interest" description="Disordered" evidence="4">
    <location>
        <begin position="631"/>
        <end position="655"/>
    </location>
</feature>
<dbReference type="OrthoDB" id="37886at2759"/>
<proteinExistence type="inferred from homology"/>
<evidence type="ECO:0000256" key="3">
    <source>
        <dbReference type="ARBA" id="ARBA00023216"/>
    </source>
</evidence>
<evidence type="ECO:0000313" key="5">
    <source>
        <dbReference type="EMBL" id="KHJ95632.1"/>
    </source>
</evidence>
<keyword evidence="6" id="KW-1185">Reference proteome</keyword>
<dbReference type="PANTHER" id="PTHR10502">
    <property type="entry name" value="ANNEXIN"/>
    <property type="match status" value="1"/>
</dbReference>
<dbReference type="SMART" id="SM00335">
    <property type="entry name" value="ANX"/>
    <property type="match status" value="4"/>
</dbReference>
<evidence type="ECO:0000256" key="2">
    <source>
        <dbReference type="ARBA" id="ARBA00022737"/>
    </source>
</evidence>
<dbReference type="FunFam" id="1.10.220.10:FF:000001">
    <property type="entry name" value="Annexin"/>
    <property type="match status" value="1"/>
</dbReference>
<dbReference type="AlphaFoldDB" id="A0A0B1TIM7"/>
<dbReference type="SUPFAM" id="SSF47874">
    <property type="entry name" value="Annexin"/>
    <property type="match status" value="2"/>
</dbReference>
<name>A0A0B1TIM7_OESDE</name>